<reference evidence="1 2" key="1">
    <citation type="submission" date="2019-05" db="EMBL/GenBank/DDBJ databases">
        <authorList>
            <consortium name="Pathogen Informatics"/>
        </authorList>
    </citation>
    <scope>NUCLEOTIDE SEQUENCE [LARGE SCALE GENOMIC DNA]</scope>
    <source>
        <strain evidence="1 2">NCTC503</strain>
    </source>
</reference>
<proteinExistence type="predicted"/>
<accession>A0A4U9R4R2</accession>
<dbReference type="AlphaFoldDB" id="A0A4U9R4R2"/>
<dbReference type="SUPFAM" id="SSF48695">
    <property type="entry name" value="Multiheme cytochromes"/>
    <property type="match status" value="1"/>
</dbReference>
<dbReference type="KEGG" id="hhw:NCTC503_00876"/>
<keyword evidence="2" id="KW-1185">Reference proteome</keyword>
<sequence length="153" mass="16956">MTKEELIKNVRETAEGYFERGEFFCSEAVVKTINDLLDNPYDESVTKLASGFPVGIGKSGCLCGAVSGGVMALGMVYGREHGDSMNPSMFPVSKDLHDHIKKMYKSTCCRVMTKDFKDFGSPERKAHCIKITGEVAAYIAEKLLENNIKLKME</sequence>
<evidence type="ECO:0000313" key="1">
    <source>
        <dbReference type="EMBL" id="VTQ86099.1"/>
    </source>
</evidence>
<name>A0A4U9R4R2_HATHI</name>
<dbReference type="NCBIfam" id="TIGR01909">
    <property type="entry name" value="C_GCAxxG_C_C"/>
    <property type="match status" value="1"/>
</dbReference>
<dbReference type="InterPro" id="IPR036280">
    <property type="entry name" value="Multihaem_cyt_sf"/>
</dbReference>
<evidence type="ECO:0000313" key="2">
    <source>
        <dbReference type="Proteomes" id="UP000308489"/>
    </source>
</evidence>
<dbReference type="EMBL" id="LR590481">
    <property type="protein sequence ID" value="VTQ86099.1"/>
    <property type="molecule type" value="Genomic_DNA"/>
</dbReference>
<dbReference type="Pfam" id="PF09719">
    <property type="entry name" value="C_GCAxxG_C_C"/>
    <property type="match status" value="1"/>
</dbReference>
<dbReference type="OrthoDB" id="190287at2"/>
<dbReference type="InterPro" id="IPR010181">
    <property type="entry name" value="CGCAxxGCC_motif"/>
</dbReference>
<organism evidence="1 2">
    <name type="scientific">Hathewaya histolytica</name>
    <name type="common">Clostridium histolyticum</name>
    <dbReference type="NCBI Taxonomy" id="1498"/>
    <lineage>
        <taxon>Bacteria</taxon>
        <taxon>Bacillati</taxon>
        <taxon>Bacillota</taxon>
        <taxon>Clostridia</taxon>
        <taxon>Eubacteriales</taxon>
        <taxon>Clostridiaceae</taxon>
        <taxon>Hathewaya</taxon>
    </lineage>
</organism>
<dbReference type="RefSeq" id="WP_138209591.1">
    <property type="nucleotide sequence ID" value="NZ_CBCRUQ010000016.1"/>
</dbReference>
<gene>
    <name evidence="1" type="ORF">NCTC503_00876</name>
</gene>
<protein>
    <submittedName>
        <fullName evidence="1">C_GCAxxG_C_C family protein</fullName>
    </submittedName>
</protein>
<dbReference type="Proteomes" id="UP000308489">
    <property type="component" value="Chromosome 1"/>
</dbReference>